<dbReference type="PROSITE" id="PS00105">
    <property type="entry name" value="AA_TRANSFER_CLASS_1"/>
    <property type="match status" value="1"/>
</dbReference>
<comment type="catalytic activity">
    <reaction evidence="8">
        <text>L-histidinol phosphate + 2-oxoglutarate = 3-(imidazol-4-yl)-2-oxopropyl phosphate + L-glutamate</text>
        <dbReference type="Rhea" id="RHEA:23744"/>
        <dbReference type="ChEBI" id="CHEBI:16810"/>
        <dbReference type="ChEBI" id="CHEBI:29985"/>
        <dbReference type="ChEBI" id="CHEBI:57766"/>
        <dbReference type="ChEBI" id="CHEBI:57980"/>
        <dbReference type="EC" id="2.6.1.9"/>
    </reaction>
</comment>
<proteinExistence type="inferred from homology"/>
<evidence type="ECO:0000256" key="9">
    <source>
        <dbReference type="RuleBase" id="RU000481"/>
    </source>
</evidence>
<dbReference type="InterPro" id="IPR004839">
    <property type="entry name" value="Aminotransferase_I/II_large"/>
</dbReference>
<evidence type="ECO:0000256" key="3">
    <source>
        <dbReference type="ARBA" id="ARBA00022576"/>
    </source>
</evidence>
<keyword evidence="6" id="KW-0663">Pyridoxal phosphate</keyword>
<dbReference type="InterPro" id="IPR050106">
    <property type="entry name" value="HistidinolP_aminotransfase"/>
</dbReference>
<evidence type="ECO:0000256" key="4">
    <source>
        <dbReference type="ARBA" id="ARBA00022605"/>
    </source>
</evidence>
<keyword evidence="4" id="KW-0028">Amino-acid biosynthesis</keyword>
<organism evidence="11 12">
    <name type="scientific">Nocardiopsis alborubida</name>
    <dbReference type="NCBI Taxonomy" id="146802"/>
    <lineage>
        <taxon>Bacteria</taxon>
        <taxon>Bacillati</taxon>
        <taxon>Actinomycetota</taxon>
        <taxon>Actinomycetes</taxon>
        <taxon>Streptosporangiales</taxon>
        <taxon>Nocardiopsidaceae</taxon>
        <taxon>Nocardiopsis</taxon>
    </lineage>
</organism>
<evidence type="ECO:0000256" key="7">
    <source>
        <dbReference type="ARBA" id="ARBA00023102"/>
    </source>
</evidence>
<evidence type="ECO:0000256" key="5">
    <source>
        <dbReference type="ARBA" id="ARBA00022679"/>
    </source>
</evidence>
<dbReference type="InterPro" id="IPR004838">
    <property type="entry name" value="NHTrfase_class1_PyrdxlP-BS"/>
</dbReference>
<comment type="pathway">
    <text evidence="1">Amino-acid biosynthesis; L-histidine biosynthesis; L-histidine from 5-phospho-alpha-D-ribose 1-diphosphate: step 7/9.</text>
</comment>
<dbReference type="GO" id="GO:0004400">
    <property type="term" value="F:histidinol-phosphate transaminase activity"/>
    <property type="evidence" value="ECO:0007669"/>
    <property type="project" value="UniProtKB-EC"/>
</dbReference>
<comment type="caution">
    <text evidence="11">The sequence shown here is derived from an EMBL/GenBank/DDBJ whole genome shotgun (WGS) entry which is preliminary data.</text>
</comment>
<dbReference type="InterPro" id="IPR015421">
    <property type="entry name" value="PyrdxlP-dep_Trfase_major"/>
</dbReference>
<evidence type="ECO:0000313" key="11">
    <source>
        <dbReference type="EMBL" id="NKY99207.1"/>
    </source>
</evidence>
<keyword evidence="12" id="KW-1185">Reference proteome</keyword>
<keyword evidence="7" id="KW-0368">Histidine biosynthesis</keyword>
<evidence type="ECO:0000259" key="10">
    <source>
        <dbReference type="Pfam" id="PF00155"/>
    </source>
</evidence>
<sequence length="329" mass="35948">MPGVDLTESDLDADARFKERVARILVEEPWNRYPERIPVNASEHLADALGVASGRLALTSGCTEALRCAFLHAHHRGMALHVPAPSYPGYARILRTFGTEHHTYDARTAPSELVRHVHALPDRSARAVVVGSPGNPVGPSWTAPELDRLSDTGVGLVVLDLTYALFHPDAEALLRYERPNVLQCLSLSKSHSLAGARVGAMAAAPEVLGQLRRLQPDFPLNLFQLSVCHAIGESSFLAENRDRARQVLGITNAIACVLEEADRIRVASDRNTNFVTASVDGVWWDVLAGVVREGGLRAKVFERDRLIRFTSTAHNLESLAALLQSRVRG</sequence>
<keyword evidence="3 9" id="KW-0032">Aminotransferase</keyword>
<evidence type="ECO:0000256" key="6">
    <source>
        <dbReference type="ARBA" id="ARBA00022898"/>
    </source>
</evidence>
<protein>
    <recommendedName>
        <fullName evidence="9">Aminotransferase</fullName>
        <ecNumber evidence="9">2.6.1.-</ecNumber>
    </recommendedName>
</protein>
<dbReference type="Pfam" id="PF00155">
    <property type="entry name" value="Aminotran_1_2"/>
    <property type="match status" value="1"/>
</dbReference>
<dbReference type="Gene3D" id="3.90.1150.10">
    <property type="entry name" value="Aspartate Aminotransferase, domain 1"/>
    <property type="match status" value="1"/>
</dbReference>
<accession>A0A7X6MDE1</accession>
<dbReference type="Gene3D" id="3.40.640.10">
    <property type="entry name" value="Type I PLP-dependent aspartate aminotransferase-like (Major domain)"/>
    <property type="match status" value="1"/>
</dbReference>
<reference evidence="11 12" key="1">
    <citation type="submission" date="2020-04" db="EMBL/GenBank/DDBJ databases">
        <title>MicrobeNet Type strains.</title>
        <authorList>
            <person name="Nicholson A.C."/>
        </authorList>
    </citation>
    <scope>NUCLEOTIDE SEQUENCE [LARGE SCALE GENOMIC DNA]</scope>
    <source>
        <strain evidence="11 12">ATCC 23612</strain>
    </source>
</reference>
<dbReference type="RefSeq" id="WP_168444034.1">
    <property type="nucleotide sequence ID" value="NZ_JAAXPG010000014.1"/>
</dbReference>
<dbReference type="InterPro" id="IPR015424">
    <property type="entry name" value="PyrdxlP-dep_Trfase"/>
</dbReference>
<feature type="domain" description="Aminotransferase class I/classII large" evidence="10">
    <location>
        <begin position="6"/>
        <end position="220"/>
    </location>
</feature>
<evidence type="ECO:0000313" key="12">
    <source>
        <dbReference type="Proteomes" id="UP000553209"/>
    </source>
</evidence>
<comment type="similarity">
    <text evidence="2">Belongs to the class-II pyridoxal-phosphate-dependent aminotransferase family. Histidinol-phosphate aminotransferase subfamily.</text>
</comment>
<gene>
    <name evidence="11" type="ORF">HGB44_16270</name>
</gene>
<dbReference type="GO" id="GO:0000105">
    <property type="term" value="P:L-histidine biosynthetic process"/>
    <property type="evidence" value="ECO:0007669"/>
    <property type="project" value="UniProtKB-KW"/>
</dbReference>
<comment type="cofactor">
    <cofactor evidence="9">
        <name>pyridoxal 5'-phosphate</name>
        <dbReference type="ChEBI" id="CHEBI:597326"/>
    </cofactor>
</comment>
<dbReference type="PANTHER" id="PTHR43643:SF6">
    <property type="entry name" value="HISTIDINOL-PHOSPHATE AMINOTRANSFERASE"/>
    <property type="match status" value="1"/>
</dbReference>
<keyword evidence="5 9" id="KW-0808">Transferase</keyword>
<dbReference type="AlphaFoldDB" id="A0A7X6MDE1"/>
<name>A0A7X6MDE1_9ACTN</name>
<dbReference type="GO" id="GO:0030170">
    <property type="term" value="F:pyridoxal phosphate binding"/>
    <property type="evidence" value="ECO:0007669"/>
    <property type="project" value="InterPro"/>
</dbReference>
<evidence type="ECO:0000256" key="1">
    <source>
        <dbReference type="ARBA" id="ARBA00005011"/>
    </source>
</evidence>
<evidence type="ECO:0000256" key="2">
    <source>
        <dbReference type="ARBA" id="ARBA00007970"/>
    </source>
</evidence>
<comment type="similarity">
    <text evidence="9">Belongs to the class-I pyridoxal-phosphate-dependent aminotransferase family.</text>
</comment>
<dbReference type="EMBL" id="JAAXPG010000014">
    <property type="protein sequence ID" value="NKY99207.1"/>
    <property type="molecule type" value="Genomic_DNA"/>
</dbReference>
<dbReference type="PANTHER" id="PTHR43643">
    <property type="entry name" value="HISTIDINOL-PHOSPHATE AMINOTRANSFERASE 2"/>
    <property type="match status" value="1"/>
</dbReference>
<dbReference type="InterPro" id="IPR015422">
    <property type="entry name" value="PyrdxlP-dep_Trfase_small"/>
</dbReference>
<dbReference type="EC" id="2.6.1.-" evidence="9"/>
<evidence type="ECO:0000256" key="8">
    <source>
        <dbReference type="ARBA" id="ARBA00047481"/>
    </source>
</evidence>
<dbReference type="Proteomes" id="UP000553209">
    <property type="component" value="Unassembled WGS sequence"/>
</dbReference>
<dbReference type="SUPFAM" id="SSF53383">
    <property type="entry name" value="PLP-dependent transferases"/>
    <property type="match status" value="1"/>
</dbReference>